<gene>
    <name evidence="7" type="ORF">JF543_04235</name>
</gene>
<dbReference type="CDD" id="cd06581">
    <property type="entry name" value="TM_PBP1_LivM_like"/>
    <property type="match status" value="1"/>
</dbReference>
<keyword evidence="4 6" id="KW-1133">Transmembrane helix</keyword>
<evidence type="ECO:0000256" key="5">
    <source>
        <dbReference type="ARBA" id="ARBA00023136"/>
    </source>
</evidence>
<organism evidence="7 8">
    <name type="scientific">Microbacterium esteraromaticum</name>
    <dbReference type="NCBI Taxonomy" id="57043"/>
    <lineage>
        <taxon>Bacteria</taxon>
        <taxon>Bacillati</taxon>
        <taxon>Actinomycetota</taxon>
        <taxon>Actinomycetes</taxon>
        <taxon>Micrococcales</taxon>
        <taxon>Microbacteriaceae</taxon>
        <taxon>Microbacterium</taxon>
    </lineage>
</organism>
<keyword evidence="3 6" id="KW-0812">Transmembrane</keyword>
<evidence type="ECO:0000313" key="7">
    <source>
        <dbReference type="EMBL" id="MBN8205164.1"/>
    </source>
</evidence>
<dbReference type="InterPro" id="IPR043428">
    <property type="entry name" value="LivM-like"/>
</dbReference>
<dbReference type="AlphaFoldDB" id="A0A939IUL7"/>
<dbReference type="PANTHER" id="PTHR30482:SF5">
    <property type="entry name" value="ABC TRANSPORTER PERMEASE PROTEIN"/>
    <property type="match status" value="1"/>
</dbReference>
<feature type="transmembrane region" description="Helical" evidence="6">
    <location>
        <begin position="281"/>
        <end position="305"/>
    </location>
</feature>
<feature type="transmembrane region" description="Helical" evidence="6">
    <location>
        <begin position="110"/>
        <end position="131"/>
    </location>
</feature>
<feature type="transmembrane region" description="Helical" evidence="6">
    <location>
        <begin position="63"/>
        <end position="79"/>
    </location>
</feature>
<evidence type="ECO:0000313" key="8">
    <source>
        <dbReference type="Proteomes" id="UP000664385"/>
    </source>
</evidence>
<dbReference type="Pfam" id="PF02653">
    <property type="entry name" value="BPD_transp_2"/>
    <property type="match status" value="1"/>
</dbReference>
<name>A0A939IUL7_9MICO</name>
<evidence type="ECO:0000256" key="1">
    <source>
        <dbReference type="ARBA" id="ARBA00004651"/>
    </source>
</evidence>
<feature type="transmembrane region" description="Helical" evidence="6">
    <location>
        <begin position="85"/>
        <end position="103"/>
    </location>
</feature>
<evidence type="ECO:0000256" key="4">
    <source>
        <dbReference type="ARBA" id="ARBA00022989"/>
    </source>
</evidence>
<dbReference type="InterPro" id="IPR001851">
    <property type="entry name" value="ABC_transp_permease"/>
</dbReference>
<feature type="transmembrane region" description="Helical" evidence="6">
    <location>
        <begin position="171"/>
        <end position="188"/>
    </location>
</feature>
<feature type="transmembrane region" description="Helical" evidence="6">
    <location>
        <begin position="363"/>
        <end position="384"/>
    </location>
</feature>
<reference evidence="7" key="1">
    <citation type="submission" date="2020-12" db="EMBL/GenBank/DDBJ databases">
        <title>PHA producing bacteria isolated from mangrove.</title>
        <authorList>
            <person name="Zheng W."/>
            <person name="Yu S."/>
            <person name="Huang Y."/>
        </authorList>
    </citation>
    <scope>NUCLEOTIDE SEQUENCE</scope>
    <source>
        <strain evidence="7">GN8-5</strain>
    </source>
</reference>
<feature type="transmembrane region" description="Helical" evidence="6">
    <location>
        <begin position="143"/>
        <end position="164"/>
    </location>
</feature>
<keyword evidence="2" id="KW-1003">Cell membrane</keyword>
<sequence length="407" mass="43104">MNQSSRGQSQLSTVAHRLTGAAQEYDFAGGTGRVSRAVRRGRPSLYTSYTADQALLNTPVKRFWFVVLLVIAVAAPFLIAADLTYLLTMAVVYAIGGIGLNLLTGYAGQVSLGHAFFLGLGAYTAAVLGGAPGNTTWGLGLDLAIVLPAAAVIPGVIGLIVAPLATRVRGLYLAVLTLGLLILGEHLFKIMTPITGGQGVGRGVAQRTLFGADLSATYAIGPVIVTPAASLYLLCLVLLVVLGFTARNLMRGRYGRAFAAVRDRDIAAEVMGVNLLRTKTLAFALSSAYAGIAGALFSMLIGRIAPEQWNLFLSIDFLAVIVIGGIATISGTLIGACFVVLVPRLLEELTTVIPWITVSSGGVLNVFQLQTIVFGVLIILFITLEPRGLFGLWVRVRNYFKAWPFSY</sequence>
<feature type="transmembrane region" description="Helical" evidence="6">
    <location>
        <begin position="219"/>
        <end position="246"/>
    </location>
</feature>
<evidence type="ECO:0000256" key="2">
    <source>
        <dbReference type="ARBA" id="ARBA00022475"/>
    </source>
</evidence>
<dbReference type="Proteomes" id="UP000664385">
    <property type="component" value="Unassembled WGS sequence"/>
</dbReference>
<dbReference type="GO" id="GO:0015658">
    <property type="term" value="F:branched-chain amino acid transmembrane transporter activity"/>
    <property type="evidence" value="ECO:0007669"/>
    <property type="project" value="InterPro"/>
</dbReference>
<evidence type="ECO:0000256" key="3">
    <source>
        <dbReference type="ARBA" id="ARBA00022692"/>
    </source>
</evidence>
<accession>A0A939IUL7</accession>
<dbReference type="RefSeq" id="WP_206822809.1">
    <property type="nucleotide sequence ID" value="NZ_JAEMWU010000001.1"/>
</dbReference>
<feature type="transmembrane region" description="Helical" evidence="6">
    <location>
        <begin position="317"/>
        <end position="342"/>
    </location>
</feature>
<evidence type="ECO:0000256" key="6">
    <source>
        <dbReference type="SAM" id="Phobius"/>
    </source>
</evidence>
<comment type="caution">
    <text evidence="7">The sequence shown here is derived from an EMBL/GenBank/DDBJ whole genome shotgun (WGS) entry which is preliminary data.</text>
</comment>
<comment type="subcellular location">
    <subcellularLocation>
        <location evidence="1">Cell membrane</location>
        <topology evidence="1">Multi-pass membrane protein</topology>
    </subcellularLocation>
</comment>
<dbReference type="GO" id="GO:0005886">
    <property type="term" value="C:plasma membrane"/>
    <property type="evidence" value="ECO:0007669"/>
    <property type="project" value="UniProtKB-SubCell"/>
</dbReference>
<keyword evidence="5 6" id="KW-0472">Membrane</keyword>
<dbReference type="PANTHER" id="PTHR30482">
    <property type="entry name" value="HIGH-AFFINITY BRANCHED-CHAIN AMINO ACID TRANSPORT SYSTEM PERMEASE"/>
    <property type="match status" value="1"/>
</dbReference>
<proteinExistence type="predicted"/>
<protein>
    <submittedName>
        <fullName evidence="7">Branched-chain amino acid ABC transporter permease</fullName>
    </submittedName>
</protein>
<dbReference type="EMBL" id="JAEMWU010000001">
    <property type="protein sequence ID" value="MBN8205164.1"/>
    <property type="molecule type" value="Genomic_DNA"/>
</dbReference>